<dbReference type="CDD" id="cd03278">
    <property type="entry name" value="ABC_SMC_barmotin"/>
    <property type="match status" value="2"/>
</dbReference>
<reference evidence="9" key="1">
    <citation type="submission" date="2015-10" db="EMBL/GenBank/DDBJ databases">
        <title>Description of Candidatus Tenderia electrophaga gen. nov, sp. nov., an Uncultivated Electroautotroph from a Biocathode Enrichment.</title>
        <authorList>
            <person name="Eddie B.J."/>
            <person name="Malanoski A.P."/>
            <person name="Wang Z."/>
            <person name="Hall R.J."/>
            <person name="Oh S.D."/>
            <person name="Heiner C."/>
            <person name="Lin B."/>
            <person name="Strycharz-Glaven S.M."/>
        </authorList>
    </citation>
    <scope>NUCLEOTIDE SEQUENCE [LARGE SCALE GENOMIC DNA]</scope>
    <source>
        <strain evidence="9">NRL1</strain>
    </source>
</reference>
<dbReference type="GO" id="GO:0005524">
    <property type="term" value="F:ATP binding"/>
    <property type="evidence" value="ECO:0007669"/>
    <property type="project" value="UniProtKB-UniRule"/>
</dbReference>
<keyword evidence="4 6" id="KW-0175">Coiled coil</keyword>
<dbReference type="InterPro" id="IPR024704">
    <property type="entry name" value="SMC"/>
</dbReference>
<dbReference type="GO" id="GO:0007062">
    <property type="term" value="P:sister chromatid cohesion"/>
    <property type="evidence" value="ECO:0007669"/>
    <property type="project" value="InterPro"/>
</dbReference>
<dbReference type="InterPro" id="IPR027417">
    <property type="entry name" value="P-loop_NTPase"/>
</dbReference>
<dbReference type="InterPro" id="IPR011890">
    <property type="entry name" value="SMC_prok"/>
</dbReference>
<dbReference type="STRING" id="1748243.Tel_10240"/>
<feature type="coiled-coil region" evidence="6">
    <location>
        <begin position="170"/>
        <end position="218"/>
    </location>
</feature>
<accession>A0A0S2TEG6</accession>
<dbReference type="Pfam" id="PF02463">
    <property type="entry name" value="SMC_N"/>
    <property type="match status" value="1"/>
</dbReference>
<keyword evidence="1 6" id="KW-0963">Cytoplasm</keyword>
<dbReference type="GO" id="GO:0007059">
    <property type="term" value="P:chromosome segregation"/>
    <property type="evidence" value="ECO:0007669"/>
    <property type="project" value="UniProtKB-UniRule"/>
</dbReference>
<dbReference type="Proteomes" id="UP000055136">
    <property type="component" value="Chromosome"/>
</dbReference>
<evidence type="ECO:0000256" key="5">
    <source>
        <dbReference type="ARBA" id="ARBA00023125"/>
    </source>
</evidence>
<keyword evidence="3 6" id="KW-0067">ATP-binding</keyword>
<comment type="subunit">
    <text evidence="6">Homodimer.</text>
</comment>
<name>A0A0S2TEG6_9GAMM</name>
<feature type="domain" description="SMC hinge" evidence="8">
    <location>
        <begin position="521"/>
        <end position="623"/>
    </location>
</feature>
<gene>
    <name evidence="6" type="primary">smc</name>
    <name evidence="9" type="ORF">Tel_10240</name>
</gene>
<evidence type="ECO:0000313" key="9">
    <source>
        <dbReference type="EMBL" id="ALP53492.1"/>
    </source>
</evidence>
<dbReference type="SUPFAM" id="SSF52540">
    <property type="entry name" value="P-loop containing nucleoside triphosphate hydrolases"/>
    <property type="match status" value="1"/>
</dbReference>
<dbReference type="Gene3D" id="1.10.287.1490">
    <property type="match status" value="1"/>
</dbReference>
<dbReference type="GO" id="GO:0005694">
    <property type="term" value="C:chromosome"/>
    <property type="evidence" value="ECO:0007669"/>
    <property type="project" value="InterPro"/>
</dbReference>
<dbReference type="InterPro" id="IPR003395">
    <property type="entry name" value="RecF/RecN/SMC_N"/>
</dbReference>
<dbReference type="PANTHER" id="PTHR43977">
    <property type="entry name" value="STRUCTURAL MAINTENANCE OF CHROMOSOMES PROTEIN 3"/>
    <property type="match status" value="1"/>
</dbReference>
<dbReference type="GO" id="GO:0016887">
    <property type="term" value="F:ATP hydrolysis activity"/>
    <property type="evidence" value="ECO:0007669"/>
    <property type="project" value="InterPro"/>
</dbReference>
<evidence type="ECO:0000256" key="1">
    <source>
        <dbReference type="ARBA" id="ARBA00022490"/>
    </source>
</evidence>
<keyword evidence="10" id="KW-1185">Reference proteome</keyword>
<feature type="coiled-coil region" evidence="6">
    <location>
        <begin position="657"/>
        <end position="929"/>
    </location>
</feature>
<evidence type="ECO:0000256" key="7">
    <source>
        <dbReference type="SAM" id="MobiDB-lite"/>
    </source>
</evidence>
<dbReference type="AlphaFoldDB" id="A0A0S2TEG6"/>
<evidence type="ECO:0000256" key="3">
    <source>
        <dbReference type="ARBA" id="ARBA00022840"/>
    </source>
</evidence>
<feature type="coiled-coil region" evidence="6">
    <location>
        <begin position="300"/>
        <end position="362"/>
    </location>
</feature>
<feature type="region of interest" description="Disordered" evidence="7">
    <location>
        <begin position="443"/>
        <end position="463"/>
    </location>
</feature>
<protein>
    <recommendedName>
        <fullName evidence="6">Chromosome partition protein Smc</fullName>
    </recommendedName>
</protein>
<dbReference type="NCBIfam" id="TIGR02168">
    <property type="entry name" value="SMC_prok_B"/>
    <property type="match status" value="1"/>
</dbReference>
<comment type="similarity">
    <text evidence="6">Belongs to the SMC family.</text>
</comment>
<evidence type="ECO:0000313" key="10">
    <source>
        <dbReference type="Proteomes" id="UP000055136"/>
    </source>
</evidence>
<comment type="subcellular location">
    <subcellularLocation>
        <location evidence="6">Cytoplasm</location>
    </subcellularLocation>
</comment>
<dbReference type="EMBL" id="CP013099">
    <property type="protein sequence ID" value="ALP53492.1"/>
    <property type="molecule type" value="Genomic_DNA"/>
</dbReference>
<dbReference type="SUPFAM" id="SSF57997">
    <property type="entry name" value="Tropomyosin"/>
    <property type="match status" value="1"/>
</dbReference>
<dbReference type="Gene3D" id="1.20.1060.20">
    <property type="match status" value="1"/>
</dbReference>
<keyword evidence="5 6" id="KW-0238">DNA-binding</keyword>
<evidence type="ECO:0000256" key="2">
    <source>
        <dbReference type="ARBA" id="ARBA00022741"/>
    </source>
</evidence>
<organism evidence="9 10">
    <name type="scientific">Candidatus Tenderia electrophaga</name>
    <dbReference type="NCBI Taxonomy" id="1748243"/>
    <lineage>
        <taxon>Bacteria</taxon>
        <taxon>Pseudomonadati</taxon>
        <taxon>Pseudomonadota</taxon>
        <taxon>Gammaproteobacteria</taxon>
        <taxon>Candidatus Tenderiales</taxon>
        <taxon>Candidatus Tenderiaceae</taxon>
        <taxon>Candidatus Tenderia</taxon>
    </lineage>
</organism>
<dbReference type="GO" id="GO:0006260">
    <property type="term" value="P:DNA replication"/>
    <property type="evidence" value="ECO:0007669"/>
    <property type="project" value="UniProtKB-UniRule"/>
</dbReference>
<evidence type="ECO:0000259" key="8">
    <source>
        <dbReference type="SMART" id="SM00968"/>
    </source>
</evidence>
<comment type="domain">
    <text evidence="6">Contains large globular domains required for ATP hydrolysis at each terminus and a third globular domain forming a flexible hinge near the middle of the molecule. These domains are separated by coiled-coil structures.</text>
</comment>
<dbReference type="Pfam" id="PF06470">
    <property type="entry name" value="SMC_hinge"/>
    <property type="match status" value="1"/>
</dbReference>
<dbReference type="HAMAP" id="MF_01894">
    <property type="entry name" value="Smc_prok"/>
    <property type="match status" value="1"/>
</dbReference>
<dbReference type="PIRSF" id="PIRSF005719">
    <property type="entry name" value="SMC"/>
    <property type="match status" value="1"/>
</dbReference>
<evidence type="ECO:0000256" key="6">
    <source>
        <dbReference type="HAMAP-Rule" id="MF_01894"/>
    </source>
</evidence>
<evidence type="ECO:0000256" key="4">
    <source>
        <dbReference type="ARBA" id="ARBA00023054"/>
    </source>
</evidence>
<proteinExistence type="inferred from homology"/>
<comment type="function">
    <text evidence="6">Required for chromosome condensation and partitioning.</text>
</comment>
<dbReference type="InterPro" id="IPR036277">
    <property type="entry name" value="SMC_hinge_sf"/>
</dbReference>
<dbReference type="SMART" id="SM00968">
    <property type="entry name" value="SMC_hinge"/>
    <property type="match status" value="1"/>
</dbReference>
<keyword evidence="2 6" id="KW-0547">Nucleotide-binding</keyword>
<feature type="binding site" evidence="6">
    <location>
        <begin position="32"/>
        <end position="39"/>
    </location>
    <ligand>
        <name>ATP</name>
        <dbReference type="ChEBI" id="CHEBI:30616"/>
    </ligand>
</feature>
<dbReference type="GO" id="GO:0005737">
    <property type="term" value="C:cytoplasm"/>
    <property type="evidence" value="ECO:0007669"/>
    <property type="project" value="UniProtKB-SubCell"/>
</dbReference>
<dbReference type="KEGG" id="tee:Tel_10240"/>
<dbReference type="InterPro" id="IPR010935">
    <property type="entry name" value="SMC_hinge"/>
</dbReference>
<sequence>MRLKKIKLAGFKSFVDPTTIPLPSNMVGIVGPNGCGKSNTIDAVRWVMGESSAKNLRGDSMSDVIFNGSTARKPVGQASVELVFDNTEGRLGGEYAQYNEISIKRQVTRDGQSNYYLNSTKCRRRDITDIFLGTGLGPRSYAIIEQGTISRLIEAKPEDLRVFIEEAAGISRYKERRRETENRIKHTRENLERIDDLREELEKRLATLQRQAKTAEKYKAYKEDERKLKAELLALKFANLEATVKERDKQIQAQETALEGQVAEQRGLEAAIESQREHQVESNERFNEVQGRYYAIGSEIARLEQTIQHVRDTRQQQEREMGEVEEAWREATEHLSNDRDAIDELKMSLESLEEESLVAREKESESALVRDGAEEEMQTWQQQWDEFNQTSSEHIRSAEVEKTRIQHQEQSLAQVNQRMQRMEDELGLLSPGSLEGEIAELSQAREQSEEQLGQLHHESEQQAEQIRYEREHTQALSGELDAERGRLQSMQGRRASLEALQQQALGKDDHTLNDWLKRKGLDDAARLAQNIDVESGWEKAVETALGLHLESVCVEGMEAVADALSDLDKGALSLFDTGMDAGQVETGGAGTPLLDKVRCAYSMASLLSGVYAAETLEQALALRSQIKASESIVTRDGVWLGRDWLRVSRGVDEKAGVLQREQELKSLQSEIEETAERVDELQAKLQQSRTRQQALERAQEELQGTLRQVTQSKSGIESQLSARQERMQQFHSRKQRLEGDIVDLRQQRQDMEASLAEARARLDEILAKTENFEQTRHELQQRRDALRQRLEQSRQQARADRDRAHELALKLQSLRAQLEGTQQRLERMQGQLSHLERRREELQAQLRSEGDPVADMTQELEEKLAKRLGVEEELQQARRAMEEIDHTMRELADERNQAEQRSQEIRSQLEKLRMASQEYRVRCQTVQEQFAETGFVMDEVRQGLPDAAQEAQWQEQVNEIGQRIQRLGAINLAAIEEFEEQSERKNYLDKQNADLIDALTTLENAIRKIDKETRTRFKDTFDKVNDGVKELFPRLFGGGHAYLELTGEDLLDTGVAVMARPPGKRNSSIHLLSGGEKALTAVALVFSIFQLNPAPFCMLDEVDAPLDEANVGRFCTMVKEMSEKVQFIFITHNKTTMEMSDHLAGVTMHEPGVSRMVAVDVDEAVRMVG</sequence>
<dbReference type="SUPFAM" id="SSF75553">
    <property type="entry name" value="Smc hinge domain"/>
    <property type="match status" value="1"/>
</dbReference>
<dbReference type="GO" id="GO:0030261">
    <property type="term" value="P:chromosome condensation"/>
    <property type="evidence" value="ECO:0007669"/>
    <property type="project" value="InterPro"/>
</dbReference>
<dbReference type="Gene3D" id="3.40.50.300">
    <property type="entry name" value="P-loop containing nucleotide triphosphate hydrolases"/>
    <property type="match status" value="2"/>
</dbReference>
<dbReference type="GO" id="GO:0003677">
    <property type="term" value="F:DNA binding"/>
    <property type="evidence" value="ECO:0007669"/>
    <property type="project" value="UniProtKB-UniRule"/>
</dbReference>